<evidence type="ECO:0000313" key="1">
    <source>
        <dbReference type="EMBL" id="KAJ1672902.1"/>
    </source>
</evidence>
<accession>A0ACC1H9U5</accession>
<keyword evidence="2" id="KW-1185">Reference proteome</keyword>
<evidence type="ECO:0000313" key="2">
    <source>
        <dbReference type="Proteomes" id="UP001145114"/>
    </source>
</evidence>
<name>A0ACC1H9U5_9FUNG</name>
<dbReference type="Proteomes" id="UP001145114">
    <property type="component" value="Unassembled WGS sequence"/>
</dbReference>
<sequence>MSSAETYYGLIETSEDAIILFEACRLGIRRRVQRRLTDTERMSIRSGSVFVWDEDESGMRRWTDGRSWSPSRVQGCFLTYCEWEGRRRATIRRPNLEVTLLPFGDAATGPPAYVPRYSQPARQSTCQIQQGCAKENGILKKALSLTTTDGRKLHLIAYYYKQDLDIPNRLLTPSTDP</sequence>
<comment type="caution">
    <text evidence="1">The sequence shown here is derived from an EMBL/GenBank/DDBJ whole genome shotgun (WGS) entry which is preliminary data.</text>
</comment>
<feature type="non-terminal residue" evidence="1">
    <location>
        <position position="177"/>
    </location>
</feature>
<gene>
    <name evidence="1" type="primary">PTH2_2</name>
    <name evidence="1" type="ORF">EV182_006264</name>
</gene>
<organism evidence="1 2">
    <name type="scientific">Spiromyces aspiralis</name>
    <dbReference type="NCBI Taxonomy" id="68401"/>
    <lineage>
        <taxon>Eukaryota</taxon>
        <taxon>Fungi</taxon>
        <taxon>Fungi incertae sedis</taxon>
        <taxon>Zoopagomycota</taxon>
        <taxon>Kickxellomycotina</taxon>
        <taxon>Kickxellomycetes</taxon>
        <taxon>Kickxellales</taxon>
        <taxon>Kickxellaceae</taxon>
        <taxon>Spiromyces</taxon>
    </lineage>
</organism>
<dbReference type="EMBL" id="JAMZIH010007660">
    <property type="protein sequence ID" value="KAJ1672902.1"/>
    <property type="molecule type" value="Genomic_DNA"/>
</dbReference>
<reference evidence="1" key="1">
    <citation type="submission" date="2022-06" db="EMBL/GenBank/DDBJ databases">
        <title>Phylogenomic reconstructions and comparative analyses of Kickxellomycotina fungi.</title>
        <authorList>
            <person name="Reynolds N.K."/>
            <person name="Stajich J.E."/>
            <person name="Barry K."/>
            <person name="Grigoriev I.V."/>
            <person name="Crous P."/>
            <person name="Smith M.E."/>
        </authorList>
    </citation>
    <scope>NUCLEOTIDE SEQUENCE</scope>
    <source>
        <strain evidence="1">RSA 2271</strain>
    </source>
</reference>
<proteinExistence type="predicted"/>
<protein>
    <submittedName>
        <fullName evidence="1">Gluconate transport-inducing protein</fullName>
    </submittedName>
</protein>